<evidence type="ECO:0000256" key="2">
    <source>
        <dbReference type="RuleBase" id="RU410713"/>
    </source>
</evidence>
<dbReference type="Gene3D" id="1.10.238.200">
    <property type="entry name" value="Cullin, PONY binding domain"/>
    <property type="match status" value="1"/>
</dbReference>
<dbReference type="GO" id="GO:0031624">
    <property type="term" value="F:ubiquitin conjugating enzyme binding"/>
    <property type="evidence" value="ECO:0007669"/>
    <property type="project" value="TreeGrafter"/>
</dbReference>
<evidence type="ECO:0000259" key="3">
    <source>
        <dbReference type="PROSITE" id="PS51229"/>
    </source>
</evidence>
<dbReference type="GO" id="GO:0005886">
    <property type="term" value="C:plasma membrane"/>
    <property type="evidence" value="ECO:0007669"/>
    <property type="project" value="UniProtKB-ARBA"/>
</dbReference>
<keyword evidence="5" id="KW-1185">Reference proteome</keyword>
<dbReference type="PANTHER" id="PTHR12281:SF31">
    <property type="entry name" value="DCN1-LIKE PROTEIN 3"/>
    <property type="match status" value="1"/>
</dbReference>
<dbReference type="GO" id="GO:0032182">
    <property type="term" value="F:ubiquitin-like protein binding"/>
    <property type="evidence" value="ECO:0007669"/>
    <property type="project" value="TreeGrafter"/>
</dbReference>
<dbReference type="CDD" id="cd14273">
    <property type="entry name" value="UBA_TAP-C_like"/>
    <property type="match status" value="1"/>
</dbReference>
<dbReference type="GO" id="GO:0097602">
    <property type="term" value="F:cullin family protein binding"/>
    <property type="evidence" value="ECO:0007669"/>
    <property type="project" value="TreeGrafter"/>
</dbReference>
<dbReference type="InterPro" id="IPR042460">
    <property type="entry name" value="DCN1-like_PONY"/>
</dbReference>
<dbReference type="OrthoDB" id="286637at2759"/>
<feature type="domain" description="DCUN1" evidence="3">
    <location>
        <begin position="23"/>
        <end position="214"/>
    </location>
</feature>
<gene>
    <name evidence="4" type="ORF">DM01DRAFT_1282506</name>
</gene>
<accession>A0A1X2GRH6</accession>
<evidence type="ECO:0000313" key="4">
    <source>
        <dbReference type="EMBL" id="ORX59654.1"/>
    </source>
</evidence>
<dbReference type="InterPro" id="IPR005176">
    <property type="entry name" value="PONY_dom"/>
</dbReference>
<dbReference type="Gene3D" id="1.10.238.10">
    <property type="entry name" value="EF-hand"/>
    <property type="match status" value="1"/>
</dbReference>
<evidence type="ECO:0000256" key="1">
    <source>
        <dbReference type="ARBA" id="ARBA00022786"/>
    </source>
</evidence>
<dbReference type="EMBL" id="MCGT01000005">
    <property type="protein sequence ID" value="ORX59654.1"/>
    <property type="molecule type" value="Genomic_DNA"/>
</dbReference>
<reference evidence="4 5" key="1">
    <citation type="submission" date="2016-07" db="EMBL/GenBank/DDBJ databases">
        <title>Pervasive Adenine N6-methylation of Active Genes in Fungi.</title>
        <authorList>
            <consortium name="DOE Joint Genome Institute"/>
            <person name="Mondo S.J."/>
            <person name="Dannebaum R.O."/>
            <person name="Kuo R.C."/>
            <person name="Labutti K."/>
            <person name="Haridas S."/>
            <person name="Kuo A."/>
            <person name="Salamov A."/>
            <person name="Ahrendt S.R."/>
            <person name="Lipzen A."/>
            <person name="Sullivan W."/>
            <person name="Andreopoulos W.B."/>
            <person name="Clum A."/>
            <person name="Lindquist E."/>
            <person name="Daum C."/>
            <person name="Ramamoorthy G.K."/>
            <person name="Gryganskyi A."/>
            <person name="Culley D."/>
            <person name="Magnuson J.K."/>
            <person name="James T.Y."/>
            <person name="O'Malley M.A."/>
            <person name="Stajich J.E."/>
            <person name="Spatafora J.W."/>
            <person name="Visel A."/>
            <person name="Grigoriev I.V."/>
        </authorList>
    </citation>
    <scope>NUCLEOTIDE SEQUENCE [LARGE SCALE GENOMIC DNA]</scope>
    <source>
        <strain evidence="4 5">NRRL 3301</strain>
    </source>
</reference>
<keyword evidence="1" id="KW-0833">Ubl conjugation pathway</keyword>
<dbReference type="GO" id="GO:0005634">
    <property type="term" value="C:nucleus"/>
    <property type="evidence" value="ECO:0007669"/>
    <property type="project" value="EnsemblFungi"/>
</dbReference>
<sequence>ELMLLSLNSKKEAQHYLKQANWDVQQALNLFYEKPLPKGNPNKDCITVDGTMAFCQDLSIDPTELEFLLVSHHLGSEQMGEFQRLGFVQGCLSLQCESVAQIREALSQARARFDSDPAYFRKMYNYAFVFGRLSGQKSLALDAAIELWRLLLTSKFSQLDQWLSFLETKHKKAISKDTWTLFLDFALQPNFDIDTHDAEGAWPILIDDVRIFFYLESKELTPCYSL</sequence>
<dbReference type="GO" id="GO:0000151">
    <property type="term" value="C:ubiquitin ligase complex"/>
    <property type="evidence" value="ECO:0007669"/>
    <property type="project" value="TreeGrafter"/>
</dbReference>
<dbReference type="PANTHER" id="PTHR12281">
    <property type="entry name" value="RP42 RELATED"/>
    <property type="match status" value="1"/>
</dbReference>
<dbReference type="Proteomes" id="UP000242146">
    <property type="component" value="Unassembled WGS sequence"/>
</dbReference>
<comment type="caution">
    <text evidence="4">The sequence shown here is derived from an EMBL/GenBank/DDBJ whole genome shotgun (WGS) entry which is preliminary data.</text>
</comment>
<organism evidence="4 5">
    <name type="scientific">Hesseltinella vesiculosa</name>
    <dbReference type="NCBI Taxonomy" id="101127"/>
    <lineage>
        <taxon>Eukaryota</taxon>
        <taxon>Fungi</taxon>
        <taxon>Fungi incertae sedis</taxon>
        <taxon>Mucoromycota</taxon>
        <taxon>Mucoromycotina</taxon>
        <taxon>Mucoromycetes</taxon>
        <taxon>Mucorales</taxon>
        <taxon>Cunninghamellaceae</taxon>
        <taxon>Hesseltinella</taxon>
    </lineage>
</organism>
<dbReference type="InterPro" id="IPR009060">
    <property type="entry name" value="UBA-like_sf"/>
</dbReference>
<dbReference type="PROSITE" id="PS51229">
    <property type="entry name" value="DCUN1"/>
    <property type="match status" value="1"/>
</dbReference>
<dbReference type="AlphaFoldDB" id="A0A1X2GRH6"/>
<dbReference type="Pfam" id="PF14555">
    <property type="entry name" value="UBA_4"/>
    <property type="match status" value="1"/>
</dbReference>
<dbReference type="GO" id="GO:0045116">
    <property type="term" value="P:protein neddylation"/>
    <property type="evidence" value="ECO:0007669"/>
    <property type="project" value="TreeGrafter"/>
</dbReference>
<dbReference type="FunFam" id="1.10.238.200:FF:000003">
    <property type="entry name" value="DCN1-like protein 3"/>
    <property type="match status" value="1"/>
</dbReference>
<dbReference type="STRING" id="101127.A0A1X2GRH6"/>
<proteinExistence type="predicted"/>
<dbReference type="SUPFAM" id="SSF46934">
    <property type="entry name" value="UBA-like"/>
    <property type="match status" value="1"/>
</dbReference>
<dbReference type="InterPro" id="IPR014764">
    <property type="entry name" value="DCN-prot"/>
</dbReference>
<comment type="function">
    <text evidence="2">Neddylation of cullins play an essential role in the regulation of SCF-type complexes activity.</text>
</comment>
<name>A0A1X2GRH6_9FUNG</name>
<protein>
    <recommendedName>
        <fullName evidence="2">Defective in cullin neddylation protein</fullName>
    </recommendedName>
</protein>
<dbReference type="Pfam" id="PF03556">
    <property type="entry name" value="Cullin_binding"/>
    <property type="match status" value="1"/>
</dbReference>
<feature type="non-terminal residue" evidence="4">
    <location>
        <position position="1"/>
    </location>
</feature>
<evidence type="ECO:0000313" key="5">
    <source>
        <dbReference type="Proteomes" id="UP000242146"/>
    </source>
</evidence>